<dbReference type="Gene3D" id="1.10.730.10">
    <property type="entry name" value="Isoleucyl-tRNA Synthetase, Domain 1"/>
    <property type="match status" value="1"/>
</dbReference>
<accession>A0A840HZF7</accession>
<dbReference type="Pfam" id="PF03485">
    <property type="entry name" value="Arg_tRNA_synt_N"/>
    <property type="match status" value="1"/>
</dbReference>
<dbReference type="SMART" id="SM01016">
    <property type="entry name" value="Arg_tRNA_synt_N"/>
    <property type="match status" value="1"/>
</dbReference>
<feature type="short sequence motif" description="'HIGH' region" evidence="8">
    <location>
        <begin position="119"/>
        <end position="129"/>
    </location>
</feature>
<evidence type="ECO:0000256" key="9">
    <source>
        <dbReference type="RuleBase" id="RU363038"/>
    </source>
</evidence>
<evidence type="ECO:0000313" key="12">
    <source>
        <dbReference type="EMBL" id="MBB4657807.1"/>
    </source>
</evidence>
<dbReference type="Pfam" id="PF05746">
    <property type="entry name" value="DALR_1"/>
    <property type="match status" value="1"/>
</dbReference>
<dbReference type="SUPFAM" id="SSF52374">
    <property type="entry name" value="Nucleotidylyl transferase"/>
    <property type="match status" value="1"/>
</dbReference>
<keyword evidence="4 8" id="KW-0067">ATP-binding</keyword>
<dbReference type="HAMAP" id="MF_00123">
    <property type="entry name" value="Arg_tRNA_synth"/>
    <property type="match status" value="1"/>
</dbReference>
<keyword evidence="3 8" id="KW-0547">Nucleotide-binding</keyword>
<gene>
    <name evidence="8" type="primary">argS</name>
    <name evidence="12" type="ORF">GGQ59_000307</name>
</gene>
<dbReference type="InterPro" id="IPR008909">
    <property type="entry name" value="DALR_anticod-bd"/>
</dbReference>
<protein>
    <recommendedName>
        <fullName evidence="8">Arginine--tRNA ligase</fullName>
        <ecNumber evidence="8">6.1.1.19</ecNumber>
    </recommendedName>
    <alternativeName>
        <fullName evidence="8">Arginyl-tRNA synthetase</fullName>
        <shortName evidence="8">ArgRS</shortName>
    </alternativeName>
</protein>
<comment type="similarity">
    <text evidence="1 8 9">Belongs to the class-I aminoacyl-tRNA synthetase family.</text>
</comment>
<keyword evidence="5 8" id="KW-0648">Protein biosynthesis</keyword>
<dbReference type="PRINTS" id="PR01038">
    <property type="entry name" value="TRNASYNTHARG"/>
</dbReference>
<sequence length="593" mass="63754">MSATLTDRLSAVVGRAFEAQGLDAALGTVRPSDRPDLCQFQCNGALAAAKQAKRNPREVGAAVAKALKGEAVFATVELAGPGFLNLTLTDEALSEAAQAAPAGWTAPTPQKIVVDYGGANVAKPLHVGHLRSALIGEAIKRTLRAVGHEAVGDIHLGDWGLQMGQLIVQMAEERPDLPYFDEGFEGPYPEESPVTVDDLAALYPRASAACKAKKDELDTAVREAAASRLAKAQGATAALQAGRPGYRALWQHFIDVSLPALEADYGRLGAQFELWRGEASVNDRIAPLVARLEGQGLLEESDGAKVVRVARADDKKEMPPLLMIKSNGSVGYGSTDLATIDERAEEGFERCLYVVDKRQGEHFEQVFRAADAAGIMAEDRLEFCGFGTMNGKDGKPFKTRAGGVLRLSDLFEMVLGKARDRLSEGGVGADYPEEERQAIAEAVGMAALKFADLSNPRTTDYVFDLDRFVAFEGKTGPYLLYAAVRIDSVLQKAAYEGGADGFRIGHEAERDLALALAAYPDALRASHDRRMPHVLCDHAYAVAQAFSRFYAACRIGDEADRDVRTSRLALAKATSEQLHTVLDLLGIALPPRM</sequence>
<reference evidence="12 13" key="1">
    <citation type="submission" date="2020-08" db="EMBL/GenBank/DDBJ databases">
        <title>Genomic Encyclopedia of Type Strains, Phase IV (KMG-IV): sequencing the most valuable type-strain genomes for metagenomic binning, comparative biology and taxonomic classification.</title>
        <authorList>
            <person name="Goeker M."/>
        </authorList>
    </citation>
    <scope>NUCLEOTIDE SEQUENCE [LARGE SCALE GENOMIC DNA]</scope>
    <source>
        <strain evidence="12 13">DSM 102850</strain>
    </source>
</reference>
<comment type="catalytic activity">
    <reaction evidence="7 8">
        <text>tRNA(Arg) + L-arginine + ATP = L-arginyl-tRNA(Arg) + AMP + diphosphate</text>
        <dbReference type="Rhea" id="RHEA:20301"/>
        <dbReference type="Rhea" id="RHEA-COMP:9658"/>
        <dbReference type="Rhea" id="RHEA-COMP:9673"/>
        <dbReference type="ChEBI" id="CHEBI:30616"/>
        <dbReference type="ChEBI" id="CHEBI:32682"/>
        <dbReference type="ChEBI" id="CHEBI:33019"/>
        <dbReference type="ChEBI" id="CHEBI:78442"/>
        <dbReference type="ChEBI" id="CHEBI:78513"/>
        <dbReference type="ChEBI" id="CHEBI:456215"/>
        <dbReference type="EC" id="6.1.1.19"/>
    </reaction>
</comment>
<evidence type="ECO:0000256" key="8">
    <source>
        <dbReference type="HAMAP-Rule" id="MF_00123"/>
    </source>
</evidence>
<dbReference type="Gene3D" id="3.40.50.620">
    <property type="entry name" value="HUPs"/>
    <property type="match status" value="1"/>
</dbReference>
<evidence type="ECO:0000259" key="11">
    <source>
        <dbReference type="SMART" id="SM01016"/>
    </source>
</evidence>
<dbReference type="GO" id="GO:0005737">
    <property type="term" value="C:cytoplasm"/>
    <property type="evidence" value="ECO:0007669"/>
    <property type="project" value="UniProtKB-SubCell"/>
</dbReference>
<dbReference type="CDD" id="cd00671">
    <property type="entry name" value="ArgRS_core"/>
    <property type="match status" value="1"/>
</dbReference>
<feature type="domain" description="Arginyl tRNA synthetase N-terminal" evidence="11">
    <location>
        <begin position="3"/>
        <end position="88"/>
    </location>
</feature>
<dbReference type="AlphaFoldDB" id="A0A840HZF7"/>
<dbReference type="RefSeq" id="WP_183815192.1">
    <property type="nucleotide sequence ID" value="NZ_JACHOB010000001.1"/>
</dbReference>
<evidence type="ECO:0000256" key="5">
    <source>
        <dbReference type="ARBA" id="ARBA00022917"/>
    </source>
</evidence>
<evidence type="ECO:0000256" key="2">
    <source>
        <dbReference type="ARBA" id="ARBA00022598"/>
    </source>
</evidence>
<dbReference type="InterPro" id="IPR009080">
    <property type="entry name" value="tRNAsynth_Ia_anticodon-bd"/>
</dbReference>
<name>A0A840HZF7_9PROT</name>
<dbReference type="NCBIfam" id="TIGR00456">
    <property type="entry name" value="argS"/>
    <property type="match status" value="1"/>
</dbReference>
<keyword evidence="6 8" id="KW-0030">Aminoacyl-tRNA synthetase</keyword>
<dbReference type="EMBL" id="JACHOB010000001">
    <property type="protein sequence ID" value="MBB4657807.1"/>
    <property type="molecule type" value="Genomic_DNA"/>
</dbReference>
<dbReference type="SUPFAM" id="SSF55190">
    <property type="entry name" value="Arginyl-tRNA synthetase (ArgRS), N-terminal 'additional' domain"/>
    <property type="match status" value="1"/>
</dbReference>
<dbReference type="PANTHER" id="PTHR11956:SF5">
    <property type="entry name" value="ARGININE--TRNA LIGASE, CYTOPLASMIC"/>
    <property type="match status" value="1"/>
</dbReference>
<evidence type="ECO:0000256" key="6">
    <source>
        <dbReference type="ARBA" id="ARBA00023146"/>
    </source>
</evidence>
<dbReference type="GO" id="GO:0006420">
    <property type="term" value="P:arginyl-tRNA aminoacylation"/>
    <property type="evidence" value="ECO:0007669"/>
    <property type="project" value="UniProtKB-UniRule"/>
</dbReference>
<dbReference type="Proteomes" id="UP000563524">
    <property type="component" value="Unassembled WGS sequence"/>
</dbReference>
<dbReference type="SMART" id="SM00836">
    <property type="entry name" value="DALR_1"/>
    <property type="match status" value="1"/>
</dbReference>
<dbReference type="PANTHER" id="PTHR11956">
    <property type="entry name" value="ARGINYL-TRNA SYNTHETASE"/>
    <property type="match status" value="1"/>
</dbReference>
<comment type="subunit">
    <text evidence="8">Monomer.</text>
</comment>
<dbReference type="InterPro" id="IPR005148">
    <property type="entry name" value="Arg-tRNA-synth_N"/>
</dbReference>
<dbReference type="EC" id="6.1.1.19" evidence="8"/>
<dbReference type="InterPro" id="IPR035684">
    <property type="entry name" value="ArgRS_core"/>
</dbReference>
<dbReference type="Gene3D" id="3.30.1360.70">
    <property type="entry name" value="Arginyl tRNA synthetase N-terminal domain"/>
    <property type="match status" value="1"/>
</dbReference>
<keyword evidence="13" id="KW-1185">Reference proteome</keyword>
<feature type="domain" description="DALR anticodon binding" evidence="10">
    <location>
        <begin position="479"/>
        <end position="593"/>
    </location>
</feature>
<dbReference type="InterPro" id="IPR014729">
    <property type="entry name" value="Rossmann-like_a/b/a_fold"/>
</dbReference>
<evidence type="ECO:0000256" key="3">
    <source>
        <dbReference type="ARBA" id="ARBA00022741"/>
    </source>
</evidence>
<keyword evidence="2 8" id="KW-0436">Ligase</keyword>
<dbReference type="GO" id="GO:0005524">
    <property type="term" value="F:ATP binding"/>
    <property type="evidence" value="ECO:0007669"/>
    <property type="project" value="UniProtKB-UniRule"/>
</dbReference>
<dbReference type="GO" id="GO:0004814">
    <property type="term" value="F:arginine-tRNA ligase activity"/>
    <property type="evidence" value="ECO:0007669"/>
    <property type="project" value="UniProtKB-UniRule"/>
</dbReference>
<evidence type="ECO:0000256" key="1">
    <source>
        <dbReference type="ARBA" id="ARBA00005594"/>
    </source>
</evidence>
<comment type="caution">
    <text evidence="12">The sequence shown here is derived from an EMBL/GenBank/DDBJ whole genome shotgun (WGS) entry which is preliminary data.</text>
</comment>
<organism evidence="12 13">
    <name type="scientific">Parvularcula dongshanensis</name>
    <dbReference type="NCBI Taxonomy" id="1173995"/>
    <lineage>
        <taxon>Bacteria</taxon>
        <taxon>Pseudomonadati</taxon>
        <taxon>Pseudomonadota</taxon>
        <taxon>Alphaproteobacteria</taxon>
        <taxon>Parvularculales</taxon>
        <taxon>Parvularculaceae</taxon>
        <taxon>Parvularcula</taxon>
    </lineage>
</organism>
<evidence type="ECO:0000259" key="10">
    <source>
        <dbReference type="SMART" id="SM00836"/>
    </source>
</evidence>
<proteinExistence type="inferred from homology"/>
<evidence type="ECO:0000256" key="7">
    <source>
        <dbReference type="ARBA" id="ARBA00049339"/>
    </source>
</evidence>
<dbReference type="SUPFAM" id="SSF47323">
    <property type="entry name" value="Anticodon-binding domain of a subclass of class I aminoacyl-tRNA synthetases"/>
    <property type="match status" value="1"/>
</dbReference>
<comment type="subcellular location">
    <subcellularLocation>
        <location evidence="8">Cytoplasm</location>
    </subcellularLocation>
</comment>
<dbReference type="InterPro" id="IPR036695">
    <property type="entry name" value="Arg-tRNA-synth_N_sf"/>
</dbReference>
<dbReference type="Pfam" id="PF00750">
    <property type="entry name" value="tRNA-synt_1d"/>
    <property type="match status" value="1"/>
</dbReference>
<keyword evidence="8" id="KW-0963">Cytoplasm</keyword>
<evidence type="ECO:0000256" key="4">
    <source>
        <dbReference type="ARBA" id="ARBA00022840"/>
    </source>
</evidence>
<evidence type="ECO:0000313" key="13">
    <source>
        <dbReference type="Proteomes" id="UP000563524"/>
    </source>
</evidence>
<dbReference type="InterPro" id="IPR001278">
    <property type="entry name" value="Arg-tRNA-ligase"/>
</dbReference>